<sequence length="99" mass="11476">MVVVPAYKNMKCDSKLSRYLDLMCNPLKPCCKENKICELMNDISPISSTAENAVLSRLKQHRKCWWFKKLLPANSTVSIDDVFDSKYKHDLIRNVLLNL</sequence>
<gene>
    <name evidence="1" type="ORF">SBAD_LOCUS11518</name>
</gene>
<reference evidence="1 2" key="2">
    <citation type="submission" date="2018-11" db="EMBL/GenBank/DDBJ databases">
        <authorList>
            <consortium name="Pathogen Informatics"/>
        </authorList>
    </citation>
    <scope>NUCLEOTIDE SEQUENCE [LARGE SCALE GENOMIC DNA]</scope>
</reference>
<reference evidence="3" key="1">
    <citation type="submission" date="2016-06" db="UniProtKB">
        <authorList>
            <consortium name="WormBaseParasite"/>
        </authorList>
    </citation>
    <scope>IDENTIFICATION</scope>
</reference>
<protein>
    <submittedName>
        <fullName evidence="1 3">Uncharacterized protein</fullName>
    </submittedName>
</protein>
<keyword evidence="2" id="KW-1185">Reference proteome</keyword>
<name>A0A183J6M0_9BILA</name>
<organism evidence="3">
    <name type="scientific">Soboliphyme baturini</name>
    <dbReference type="NCBI Taxonomy" id="241478"/>
    <lineage>
        <taxon>Eukaryota</taxon>
        <taxon>Metazoa</taxon>
        <taxon>Ecdysozoa</taxon>
        <taxon>Nematoda</taxon>
        <taxon>Enoplea</taxon>
        <taxon>Dorylaimia</taxon>
        <taxon>Dioctophymatida</taxon>
        <taxon>Dioctophymatoidea</taxon>
        <taxon>Soboliphymatidae</taxon>
        <taxon>Soboliphyme</taxon>
    </lineage>
</organism>
<dbReference type="EMBL" id="UZAM01015826">
    <property type="protein sequence ID" value="VDP40736.1"/>
    <property type="molecule type" value="Genomic_DNA"/>
</dbReference>
<dbReference type="WBParaSite" id="SBAD_0001190401-mRNA-1">
    <property type="protein sequence ID" value="SBAD_0001190401-mRNA-1"/>
    <property type="gene ID" value="SBAD_0001190401"/>
</dbReference>
<proteinExistence type="predicted"/>
<dbReference type="Proteomes" id="UP000270296">
    <property type="component" value="Unassembled WGS sequence"/>
</dbReference>
<evidence type="ECO:0000313" key="2">
    <source>
        <dbReference type="Proteomes" id="UP000270296"/>
    </source>
</evidence>
<evidence type="ECO:0000313" key="3">
    <source>
        <dbReference type="WBParaSite" id="SBAD_0001190401-mRNA-1"/>
    </source>
</evidence>
<dbReference type="AlphaFoldDB" id="A0A183J6M0"/>
<evidence type="ECO:0000313" key="1">
    <source>
        <dbReference type="EMBL" id="VDP40736.1"/>
    </source>
</evidence>
<accession>A0A183J6M0</accession>